<organism evidence="1 2">
    <name type="scientific">Euplotes crassus</name>
    <dbReference type="NCBI Taxonomy" id="5936"/>
    <lineage>
        <taxon>Eukaryota</taxon>
        <taxon>Sar</taxon>
        <taxon>Alveolata</taxon>
        <taxon>Ciliophora</taxon>
        <taxon>Intramacronucleata</taxon>
        <taxon>Spirotrichea</taxon>
        <taxon>Hypotrichia</taxon>
        <taxon>Euplotida</taxon>
        <taxon>Euplotidae</taxon>
        <taxon>Moneuplotes</taxon>
    </lineage>
</organism>
<dbReference type="AlphaFoldDB" id="A0AAD1XK57"/>
<comment type="caution">
    <text evidence="1">The sequence shown here is derived from an EMBL/GenBank/DDBJ whole genome shotgun (WGS) entry which is preliminary data.</text>
</comment>
<evidence type="ECO:0000313" key="1">
    <source>
        <dbReference type="EMBL" id="CAI2374291.1"/>
    </source>
</evidence>
<reference evidence="1" key="1">
    <citation type="submission" date="2023-07" db="EMBL/GenBank/DDBJ databases">
        <authorList>
            <consortium name="AG Swart"/>
            <person name="Singh M."/>
            <person name="Singh A."/>
            <person name="Seah K."/>
            <person name="Emmerich C."/>
        </authorList>
    </citation>
    <scope>NUCLEOTIDE SEQUENCE</scope>
    <source>
        <strain evidence="1">DP1</strain>
    </source>
</reference>
<keyword evidence="2" id="KW-1185">Reference proteome</keyword>
<dbReference type="EMBL" id="CAMPGE010015682">
    <property type="protein sequence ID" value="CAI2374291.1"/>
    <property type="molecule type" value="Genomic_DNA"/>
</dbReference>
<name>A0AAD1XK57_EUPCR</name>
<proteinExistence type="predicted"/>
<accession>A0AAD1XK57</accession>
<gene>
    <name evidence="1" type="ORF">ECRASSUSDP1_LOCUS15643</name>
</gene>
<sequence>MNVLPYYAYPDSIHLFMMEFRTESRQIWKQDIWKWSQLFSEHKNITTITWYRYREPFKYLCPELLMKFCIEIEPTLKEFNKCAYFIGKSLPLEIGLVKLKPCIYIEEKCNEETTLCESFECVASKNCQARAIMNGVKMLCDAINTNNKRAHCDKLTIQTREAISGCCQTIYELPSIFEITVGVFKSEEIIILEGSMNIPNGRTLTADDLDYYNRSSTKFIDSASFPSLSFRNSSEQSRSSDWRVRQIVFNCWEKFIATKTCNEKIISSVRNKYSYLEKIEFNFSYKAFIYQWSLAIKEILRLFPECHLTILQVYEEYQPCSIKCNKLKYEKFEDDKKITYLFEDCIIDTSLDNKFDSQEYVRIIHLFDITGKIISVKIEEDISKPCKKNLDKEDKPNSFVYSQDDTRDEVIDDNYSVATILIKDITDIIILPSENAPQRIYDDLSNSLMKNKMLCAKPITFQFEYQEDGQTQASETEEFDVIENIDRASSLMNLRKIYSNVLDFTIKNLWLVRDMIEKCPNLDSLSLTFEVNSDIQIRDILREFVQIMIQKKAISEVEVTFNLSGQGKQRERRIYIDCCRVLIYGFDGLMGFERDDGEVSFKIDLKDEFFCKTMSRKY</sequence>
<dbReference type="Proteomes" id="UP001295684">
    <property type="component" value="Unassembled WGS sequence"/>
</dbReference>
<evidence type="ECO:0000313" key="2">
    <source>
        <dbReference type="Proteomes" id="UP001295684"/>
    </source>
</evidence>
<protein>
    <submittedName>
        <fullName evidence="1">Uncharacterized protein</fullName>
    </submittedName>
</protein>